<dbReference type="EMBL" id="MF574151">
    <property type="protein sequence ID" value="ASU01149.1"/>
    <property type="molecule type" value="Genomic_DNA"/>
</dbReference>
<evidence type="ECO:0000313" key="1">
    <source>
        <dbReference type="EMBL" id="ASU01149.1"/>
    </source>
</evidence>
<organism evidence="1 2">
    <name type="scientific">Vibrio phage JSF25</name>
    <dbReference type="NCBI Taxonomy" id="2026085"/>
    <lineage>
        <taxon>Viruses</taxon>
        <taxon>Duplodnaviria</taxon>
        <taxon>Heunggongvirae</taxon>
        <taxon>Uroviricota</taxon>
        <taxon>Caudoviricetes</taxon>
        <taxon>Autographivirales</taxon>
        <taxon>Autotranscriptaviridae</taxon>
        <taxon>Studiervirinae</taxon>
        <taxon>Chatterjeevirus</taxon>
        <taxon>Chatterjeevirus ICP3</taxon>
    </lineage>
</organism>
<dbReference type="Proteomes" id="UP000240755">
    <property type="component" value="Segment"/>
</dbReference>
<sequence length="85" mass="9825">MVNSKLQTQRGHDCVRISGGMIPIVVDSVHLDNGLAIVRTENNVTCIAEIHPWIWKAKEETEVYHRDEWDAIRAFQYILLVHSKE</sequence>
<name>A0A2D0Y737_9CAUD</name>
<protein>
    <submittedName>
        <fullName evidence="1">Uncharacterized protein</fullName>
    </submittedName>
</protein>
<evidence type="ECO:0000313" key="2">
    <source>
        <dbReference type="Proteomes" id="UP000240755"/>
    </source>
</evidence>
<proteinExistence type="predicted"/>
<reference evidence="1 2" key="1">
    <citation type="journal article" date="2017" name="Sci. Rep.">
        <title>Analysis of the CRISPR-Cas system in bacteriophages active on epidemic strains of Vibrio cholerae in Bangladesh.</title>
        <authorList>
            <person name="Naser I.B."/>
            <person name="Hoque M.M."/>
            <person name="Nahid M.A."/>
            <person name="Tareq T.M."/>
            <person name="Rocky M.K."/>
            <person name="Faruque S.M."/>
        </authorList>
    </citation>
    <scope>NUCLEOTIDE SEQUENCE [LARGE SCALE GENOMIC DNA]</scope>
</reference>
<accession>A0A2D0Y737</accession>